<gene>
    <name evidence="1" type="ORF">Dace_0102</name>
</gene>
<reference evidence="1" key="2">
    <citation type="submission" date="2006-05" db="EMBL/GenBank/DDBJ databases">
        <title>Sequencing of the draft genome and assembly of Desulfuromonas acetoxidans DSM 684.</title>
        <authorList>
            <consortium name="US DOE Joint Genome Institute (JGI-PGF)"/>
            <person name="Copeland A."/>
            <person name="Lucas S."/>
            <person name="Lapidus A."/>
            <person name="Barry K."/>
            <person name="Detter J.C."/>
            <person name="Glavina del Rio T."/>
            <person name="Hammon N."/>
            <person name="Israni S."/>
            <person name="Dalin E."/>
            <person name="Tice H."/>
            <person name="Bruce D."/>
            <person name="Pitluck S."/>
            <person name="Richardson P."/>
        </authorList>
    </citation>
    <scope>NUCLEOTIDE SEQUENCE [LARGE SCALE GENOMIC DNA]</scope>
    <source>
        <strain evidence="1">DSM 684</strain>
    </source>
</reference>
<proteinExistence type="predicted"/>
<evidence type="ECO:0000313" key="2">
    <source>
        <dbReference type="Proteomes" id="UP000005695"/>
    </source>
</evidence>
<evidence type="ECO:0000313" key="1">
    <source>
        <dbReference type="EMBL" id="EAT14260.1"/>
    </source>
</evidence>
<dbReference type="Proteomes" id="UP000005695">
    <property type="component" value="Unassembled WGS sequence"/>
</dbReference>
<reference evidence="1" key="1">
    <citation type="submission" date="2006-05" db="EMBL/GenBank/DDBJ databases">
        <title>Annotation of the draft genome assembly of Desulfuromonas acetoxidans DSM 684.</title>
        <authorList>
            <consortium name="US DOE Joint Genome Institute (JGI-ORNL)"/>
            <person name="Larimer F."/>
            <person name="Land M."/>
            <person name="Hauser L."/>
        </authorList>
    </citation>
    <scope>NUCLEOTIDE SEQUENCE [LARGE SCALE GENOMIC DNA]</scope>
    <source>
        <strain evidence="1">DSM 684</strain>
    </source>
</reference>
<protein>
    <submittedName>
        <fullName evidence="1">Uncharacterized protein</fullName>
    </submittedName>
</protein>
<sequence>MSKKNNEIDPAQGVLDFAAKVDNYVQQKVDMASSVIALPANGPENEDEINMMFAVSIKQAQRESGLSREQICDGVNAYLKRTEERYKEKQCRKPITVDMLNAYAAKPAEYPIDAYLLYAIQVVCDSLAPTKVLASSVHGQVVTQEEAKLAALGIIDEATMTLNRAKRRLKGTFS</sequence>
<keyword evidence="2" id="KW-1185">Reference proteome</keyword>
<organism evidence="1 2">
    <name type="scientific">Desulfuromonas acetoxidans (strain DSM 684 / 11070)</name>
    <dbReference type="NCBI Taxonomy" id="281689"/>
    <lineage>
        <taxon>Bacteria</taxon>
        <taxon>Pseudomonadati</taxon>
        <taxon>Thermodesulfobacteriota</taxon>
        <taxon>Desulfuromonadia</taxon>
        <taxon>Desulfuromonadales</taxon>
        <taxon>Desulfuromonadaceae</taxon>
        <taxon>Desulfuromonas</taxon>
    </lineage>
</organism>
<accession>Q1JVI3</accession>
<dbReference type="OrthoDB" id="5422187at2"/>
<dbReference type="EMBL" id="AAEW02000038">
    <property type="protein sequence ID" value="EAT14260.1"/>
    <property type="molecule type" value="Genomic_DNA"/>
</dbReference>
<comment type="caution">
    <text evidence="1">The sequence shown here is derived from an EMBL/GenBank/DDBJ whole genome shotgun (WGS) entry which is preliminary data.</text>
</comment>
<dbReference type="RefSeq" id="WP_006003160.1">
    <property type="nucleotide sequence ID" value="NZ_AAEW02000038.1"/>
</dbReference>
<dbReference type="AlphaFoldDB" id="Q1JVI3"/>
<name>Q1JVI3_DESA6</name>